<feature type="non-terminal residue" evidence="1">
    <location>
        <position position="1"/>
    </location>
</feature>
<name>A0ACA9SRB1_9GLOM</name>
<feature type="non-terminal residue" evidence="1">
    <location>
        <position position="114"/>
    </location>
</feature>
<comment type="caution">
    <text evidence="1">The sequence shown here is derived from an EMBL/GenBank/DDBJ whole genome shotgun (WGS) entry which is preliminary data.</text>
</comment>
<dbReference type="EMBL" id="CAJVQC010153442">
    <property type="protein sequence ID" value="CAG8846902.1"/>
    <property type="molecule type" value="Genomic_DNA"/>
</dbReference>
<dbReference type="Proteomes" id="UP000789920">
    <property type="component" value="Unassembled WGS sequence"/>
</dbReference>
<proteinExistence type="predicted"/>
<accession>A0ACA9SRB1</accession>
<evidence type="ECO:0000313" key="2">
    <source>
        <dbReference type="Proteomes" id="UP000789920"/>
    </source>
</evidence>
<keyword evidence="2" id="KW-1185">Reference proteome</keyword>
<reference evidence="1" key="1">
    <citation type="submission" date="2021-06" db="EMBL/GenBank/DDBJ databases">
        <authorList>
            <person name="Kallberg Y."/>
            <person name="Tangrot J."/>
            <person name="Rosling A."/>
        </authorList>
    </citation>
    <scope>NUCLEOTIDE SEQUENCE</scope>
    <source>
        <strain evidence="1">MA461A</strain>
    </source>
</reference>
<evidence type="ECO:0000313" key="1">
    <source>
        <dbReference type="EMBL" id="CAG8846902.1"/>
    </source>
</evidence>
<protein>
    <submittedName>
        <fullName evidence="1">7023_t:CDS:1</fullName>
    </submittedName>
</protein>
<sequence>KYEPERYFKVIKMCKLEKDLGDLTSGDETEIGENGVVLSNGQKQRVALARTIYSKHEILIIDDFLSAVDLQITKSIYKQFWTSELTINRTIILVTHCKDFCHDAYMTVYIKDGQ</sequence>
<organism evidence="1 2">
    <name type="scientific">Racocetra persica</name>
    <dbReference type="NCBI Taxonomy" id="160502"/>
    <lineage>
        <taxon>Eukaryota</taxon>
        <taxon>Fungi</taxon>
        <taxon>Fungi incertae sedis</taxon>
        <taxon>Mucoromycota</taxon>
        <taxon>Glomeromycotina</taxon>
        <taxon>Glomeromycetes</taxon>
        <taxon>Diversisporales</taxon>
        <taxon>Gigasporaceae</taxon>
        <taxon>Racocetra</taxon>
    </lineage>
</organism>
<gene>
    <name evidence="1" type="ORF">RPERSI_LOCUS34372</name>
</gene>